<dbReference type="AlphaFoldDB" id="A0A4R5NAH4"/>
<evidence type="ECO:0000313" key="2">
    <source>
        <dbReference type="EMBL" id="TDG69499.1"/>
    </source>
</evidence>
<proteinExistence type="predicted"/>
<dbReference type="Pfam" id="PF00403">
    <property type="entry name" value="HMA"/>
    <property type="match status" value="1"/>
</dbReference>
<organism evidence="2 3">
    <name type="scientific">Leuconostoc fallax</name>
    <dbReference type="NCBI Taxonomy" id="1251"/>
    <lineage>
        <taxon>Bacteria</taxon>
        <taxon>Bacillati</taxon>
        <taxon>Bacillota</taxon>
        <taxon>Bacilli</taxon>
        <taxon>Lactobacillales</taxon>
        <taxon>Lactobacillaceae</taxon>
        <taxon>Leuconostoc</taxon>
    </lineage>
</organism>
<evidence type="ECO:0000313" key="3">
    <source>
        <dbReference type="Proteomes" id="UP000295681"/>
    </source>
</evidence>
<dbReference type="SUPFAM" id="SSF55008">
    <property type="entry name" value="HMA, heavy metal-associated domain"/>
    <property type="match status" value="1"/>
</dbReference>
<dbReference type="InterPro" id="IPR036163">
    <property type="entry name" value="HMA_dom_sf"/>
</dbReference>
<dbReference type="STRING" id="907931.GCA_000165675_01434"/>
<reference evidence="2 3" key="1">
    <citation type="journal article" date="2019" name="Appl. Microbiol. Biotechnol.">
        <title>Uncovering carbohydrate metabolism through a genotype-phenotype association study of 56 lactic acid bacteria genomes.</title>
        <authorList>
            <person name="Buron-Moles G."/>
            <person name="Chailyan A."/>
            <person name="Dolejs I."/>
            <person name="Forster J."/>
            <person name="Miks M.H."/>
        </authorList>
    </citation>
    <scope>NUCLEOTIDE SEQUENCE [LARGE SCALE GENOMIC DNA]</scope>
    <source>
        <strain evidence="2 3">ATCC 700006</strain>
    </source>
</reference>
<gene>
    <name evidence="2" type="ORF">C5L23_000961</name>
</gene>
<dbReference type="PROSITE" id="PS50846">
    <property type="entry name" value="HMA_2"/>
    <property type="match status" value="1"/>
</dbReference>
<comment type="caution">
    <text evidence="2">The sequence shown here is derived from an EMBL/GenBank/DDBJ whole genome shotgun (WGS) entry which is preliminary data.</text>
</comment>
<name>A0A4R5NAH4_9LACO</name>
<feature type="domain" description="HMA" evidence="1">
    <location>
        <begin position="1"/>
        <end position="68"/>
    </location>
</feature>
<dbReference type="EMBL" id="PUFI01000005">
    <property type="protein sequence ID" value="TDG69499.1"/>
    <property type="molecule type" value="Genomic_DNA"/>
</dbReference>
<dbReference type="Gene3D" id="3.30.70.100">
    <property type="match status" value="1"/>
</dbReference>
<dbReference type="Proteomes" id="UP000295681">
    <property type="component" value="Unassembled WGS sequence"/>
</dbReference>
<dbReference type="InterPro" id="IPR006121">
    <property type="entry name" value="HMA_dom"/>
</dbReference>
<evidence type="ECO:0000259" key="1">
    <source>
        <dbReference type="PROSITE" id="PS50846"/>
    </source>
</evidence>
<sequence length="75" mass="8360">MVKVTMTLGQLSCPSCLTKIQKVIEKQTGVTDVQTLFNAGKLKTVIDQEKIQAKDLAHIIEQLGYTVEKITIKEQ</sequence>
<dbReference type="CDD" id="cd00371">
    <property type="entry name" value="HMA"/>
    <property type="match status" value="1"/>
</dbReference>
<accession>A0A4R5NAH4</accession>
<dbReference type="RefSeq" id="WP_010007273.1">
    <property type="nucleotide sequence ID" value="NZ_JAGYGP010000001.1"/>
</dbReference>
<keyword evidence="3" id="KW-1185">Reference proteome</keyword>
<protein>
    <recommendedName>
        <fullName evidence="1">HMA domain-containing protein</fullName>
    </recommendedName>
</protein>
<dbReference type="GO" id="GO:0046872">
    <property type="term" value="F:metal ion binding"/>
    <property type="evidence" value="ECO:0007669"/>
    <property type="project" value="InterPro"/>
</dbReference>